<dbReference type="InterPro" id="IPR027443">
    <property type="entry name" value="IPNS-like_sf"/>
</dbReference>
<reference evidence="2 3" key="1">
    <citation type="submission" date="2023-10" db="EMBL/GenBank/DDBJ databases">
        <title>Genome-Wide Identification Analysis in wild type Solanum Pinnatisectum Reveals Some Genes Defensing Phytophthora Infestans.</title>
        <authorList>
            <person name="Sun C."/>
        </authorList>
    </citation>
    <scope>NUCLEOTIDE SEQUENCE [LARGE SCALE GENOMIC DNA]</scope>
    <source>
        <strain evidence="2">LQN</strain>
        <tissue evidence="2">Leaf</tissue>
    </source>
</reference>
<dbReference type="InterPro" id="IPR005123">
    <property type="entry name" value="Oxoglu/Fe-dep_dioxygenase_dom"/>
</dbReference>
<dbReference type="InterPro" id="IPR050231">
    <property type="entry name" value="Iron_ascorbate_oxido_reductase"/>
</dbReference>
<feature type="domain" description="Fe2OG dioxygenase" evidence="1">
    <location>
        <begin position="65"/>
        <end position="168"/>
    </location>
</feature>
<organism evidence="2 3">
    <name type="scientific">Solanum pinnatisectum</name>
    <name type="common">tansyleaf nightshade</name>
    <dbReference type="NCBI Taxonomy" id="50273"/>
    <lineage>
        <taxon>Eukaryota</taxon>
        <taxon>Viridiplantae</taxon>
        <taxon>Streptophyta</taxon>
        <taxon>Embryophyta</taxon>
        <taxon>Tracheophyta</taxon>
        <taxon>Spermatophyta</taxon>
        <taxon>Magnoliopsida</taxon>
        <taxon>eudicotyledons</taxon>
        <taxon>Gunneridae</taxon>
        <taxon>Pentapetalae</taxon>
        <taxon>asterids</taxon>
        <taxon>lamiids</taxon>
        <taxon>Solanales</taxon>
        <taxon>Solanaceae</taxon>
        <taxon>Solanoideae</taxon>
        <taxon>Solaneae</taxon>
        <taxon>Solanum</taxon>
    </lineage>
</organism>
<sequence>MWHEGFTIIDSPLDHAKELCPHDYKKYCDVMENYQMKMKAQSFQLWLFILNYLQQSQEHSINSFELAGALQLNSYPCCPNPNHALGLAPHADSLFLTILHQTNNTKGLQILKKDQGWTSIALVSNDALIVNVGDLLYILSNGEFPSVYLRVLVDQTKPRVSLAYFFRPQLDSMIAPLVSSKDKVGVYQNIEM</sequence>
<protein>
    <recommendedName>
        <fullName evidence="1">Fe2OG dioxygenase domain-containing protein</fullName>
    </recommendedName>
</protein>
<dbReference type="PROSITE" id="PS51471">
    <property type="entry name" value="FE2OG_OXY"/>
    <property type="match status" value="1"/>
</dbReference>
<dbReference type="PANTHER" id="PTHR47990">
    <property type="entry name" value="2-OXOGLUTARATE (2OG) AND FE(II)-DEPENDENT OXYGENASE SUPERFAMILY PROTEIN-RELATED"/>
    <property type="match status" value="1"/>
</dbReference>
<dbReference type="EMBL" id="JAWPEI010000001">
    <property type="protein sequence ID" value="KAK4737528.1"/>
    <property type="molecule type" value="Genomic_DNA"/>
</dbReference>
<evidence type="ECO:0000259" key="1">
    <source>
        <dbReference type="PROSITE" id="PS51471"/>
    </source>
</evidence>
<comment type="caution">
    <text evidence="2">The sequence shown here is derived from an EMBL/GenBank/DDBJ whole genome shotgun (WGS) entry which is preliminary data.</text>
</comment>
<dbReference type="InterPro" id="IPR044861">
    <property type="entry name" value="IPNS-like_FE2OG_OXY"/>
</dbReference>
<accession>A0AAV9MHT2</accession>
<dbReference type="SUPFAM" id="SSF51197">
    <property type="entry name" value="Clavaminate synthase-like"/>
    <property type="match status" value="1"/>
</dbReference>
<proteinExistence type="predicted"/>
<dbReference type="Gene3D" id="2.60.120.330">
    <property type="entry name" value="B-lactam Antibiotic, Isopenicillin N Synthase, Chain"/>
    <property type="match status" value="1"/>
</dbReference>
<name>A0AAV9MHT2_9SOLN</name>
<dbReference type="AlphaFoldDB" id="A0AAV9MHT2"/>
<evidence type="ECO:0000313" key="3">
    <source>
        <dbReference type="Proteomes" id="UP001311915"/>
    </source>
</evidence>
<keyword evidence="3" id="KW-1185">Reference proteome</keyword>
<gene>
    <name evidence="2" type="ORF">R3W88_001225</name>
</gene>
<dbReference type="Proteomes" id="UP001311915">
    <property type="component" value="Unassembled WGS sequence"/>
</dbReference>
<evidence type="ECO:0000313" key="2">
    <source>
        <dbReference type="EMBL" id="KAK4737528.1"/>
    </source>
</evidence>
<dbReference type="Pfam" id="PF03171">
    <property type="entry name" value="2OG-FeII_Oxy"/>
    <property type="match status" value="1"/>
</dbReference>